<proteinExistence type="predicted"/>
<reference evidence="1 2" key="1">
    <citation type="journal article" date="2022" name="Hortic Res">
        <title>A haplotype resolved chromosomal level avocado genome allows analysis of novel avocado genes.</title>
        <authorList>
            <person name="Nath O."/>
            <person name="Fletcher S.J."/>
            <person name="Hayward A."/>
            <person name="Shaw L.M."/>
            <person name="Masouleh A.K."/>
            <person name="Furtado A."/>
            <person name="Henry R.J."/>
            <person name="Mitter N."/>
        </authorList>
    </citation>
    <scope>NUCLEOTIDE SEQUENCE [LARGE SCALE GENOMIC DNA]</scope>
    <source>
        <strain evidence="2">cv. Hass</strain>
    </source>
</reference>
<comment type="caution">
    <text evidence="1">The sequence shown here is derived from an EMBL/GenBank/DDBJ whole genome shotgun (WGS) entry which is preliminary data.</text>
</comment>
<dbReference type="EMBL" id="CM056812">
    <property type="protein sequence ID" value="KAJ8618558.1"/>
    <property type="molecule type" value="Genomic_DNA"/>
</dbReference>
<accession>A0ACC2KBX6</accession>
<sequence>MGFSRPLVGCFLLLTVTIGANAQPIVPALIVFGDSMNDVGNNNKLVTIAKSSLHVISLSKQLEYYKEYQSKVVSIARKENASSIFSGAFYMLSAGIADFVLNYYINPLLNIHYTQDQFSEILVHNFATELYNLGARKAWVMSLPPLGCLPVSITLFGSGSNKCVERINSDALQFNNKLIASAQGLQK</sequence>
<organism evidence="1 2">
    <name type="scientific">Persea americana</name>
    <name type="common">Avocado</name>
    <dbReference type="NCBI Taxonomy" id="3435"/>
    <lineage>
        <taxon>Eukaryota</taxon>
        <taxon>Viridiplantae</taxon>
        <taxon>Streptophyta</taxon>
        <taxon>Embryophyta</taxon>
        <taxon>Tracheophyta</taxon>
        <taxon>Spermatophyta</taxon>
        <taxon>Magnoliopsida</taxon>
        <taxon>Magnoliidae</taxon>
        <taxon>Laurales</taxon>
        <taxon>Lauraceae</taxon>
        <taxon>Persea</taxon>
    </lineage>
</organism>
<name>A0ACC2KBX6_PERAE</name>
<protein>
    <submittedName>
        <fullName evidence="1">Uncharacterized protein</fullName>
    </submittedName>
</protein>
<dbReference type="Proteomes" id="UP001234297">
    <property type="component" value="Chromosome 4"/>
</dbReference>
<gene>
    <name evidence="1" type="ORF">MRB53_014744</name>
</gene>
<evidence type="ECO:0000313" key="1">
    <source>
        <dbReference type="EMBL" id="KAJ8618558.1"/>
    </source>
</evidence>
<evidence type="ECO:0000313" key="2">
    <source>
        <dbReference type="Proteomes" id="UP001234297"/>
    </source>
</evidence>
<keyword evidence="2" id="KW-1185">Reference proteome</keyword>